<evidence type="ECO:0000313" key="2">
    <source>
        <dbReference type="Proteomes" id="UP001064489"/>
    </source>
</evidence>
<keyword evidence="2" id="KW-1185">Reference proteome</keyword>
<reference evidence="1" key="1">
    <citation type="journal article" date="2022" name="Plant J.">
        <title>Strategies of tolerance reflected in two North American maple genomes.</title>
        <authorList>
            <person name="McEvoy S.L."/>
            <person name="Sezen U.U."/>
            <person name="Trouern-Trend A."/>
            <person name="McMahon S.M."/>
            <person name="Schaberg P.G."/>
            <person name="Yang J."/>
            <person name="Wegrzyn J.L."/>
            <person name="Swenson N.G."/>
        </authorList>
    </citation>
    <scope>NUCLEOTIDE SEQUENCE</scope>
    <source>
        <strain evidence="1">91603</strain>
    </source>
</reference>
<accession>A0AAD5ITG6</accession>
<sequence length="76" mass="9027">MKFSPNVNQIYLFGRQKNGESERRWRHKCRQGQSLCDVRHGILLMLLRRGMLCDHHHLQTSGFNSSKSAFDIKLQW</sequence>
<evidence type="ECO:0000313" key="1">
    <source>
        <dbReference type="EMBL" id="KAI9175195.1"/>
    </source>
</evidence>
<protein>
    <submittedName>
        <fullName evidence="1">Uncharacterized protein</fullName>
    </submittedName>
</protein>
<reference evidence="1" key="2">
    <citation type="submission" date="2023-02" db="EMBL/GenBank/DDBJ databases">
        <authorList>
            <person name="Swenson N.G."/>
            <person name="Wegrzyn J.L."/>
            <person name="Mcevoy S.L."/>
        </authorList>
    </citation>
    <scope>NUCLEOTIDE SEQUENCE</scope>
    <source>
        <strain evidence="1">91603</strain>
        <tissue evidence="1">Leaf</tissue>
    </source>
</reference>
<organism evidence="1 2">
    <name type="scientific">Acer negundo</name>
    <name type="common">Box elder</name>
    <dbReference type="NCBI Taxonomy" id="4023"/>
    <lineage>
        <taxon>Eukaryota</taxon>
        <taxon>Viridiplantae</taxon>
        <taxon>Streptophyta</taxon>
        <taxon>Embryophyta</taxon>
        <taxon>Tracheophyta</taxon>
        <taxon>Spermatophyta</taxon>
        <taxon>Magnoliopsida</taxon>
        <taxon>eudicotyledons</taxon>
        <taxon>Gunneridae</taxon>
        <taxon>Pentapetalae</taxon>
        <taxon>rosids</taxon>
        <taxon>malvids</taxon>
        <taxon>Sapindales</taxon>
        <taxon>Sapindaceae</taxon>
        <taxon>Hippocastanoideae</taxon>
        <taxon>Acereae</taxon>
        <taxon>Acer</taxon>
    </lineage>
</organism>
<name>A0AAD5ITG6_ACENE</name>
<proteinExistence type="predicted"/>
<gene>
    <name evidence="1" type="ORF">LWI28_028707</name>
</gene>
<dbReference type="Proteomes" id="UP001064489">
    <property type="component" value="Chromosome 8"/>
</dbReference>
<comment type="caution">
    <text evidence="1">The sequence shown here is derived from an EMBL/GenBank/DDBJ whole genome shotgun (WGS) entry which is preliminary data.</text>
</comment>
<dbReference type="AlphaFoldDB" id="A0AAD5ITG6"/>
<dbReference type="EMBL" id="JAJSOW010000103">
    <property type="protein sequence ID" value="KAI9175195.1"/>
    <property type="molecule type" value="Genomic_DNA"/>
</dbReference>